<reference evidence="4 7" key="2">
    <citation type="submission" date="2020-04" db="EMBL/GenBank/DDBJ databases">
        <authorList>
            <person name="De Canck E."/>
        </authorList>
    </citation>
    <scope>NUCLEOTIDE SEQUENCE [LARGE SCALE GENOMIC DNA]</scope>
    <source>
        <strain evidence="4 7">LMG 27174</strain>
    </source>
</reference>
<dbReference type="GO" id="GO:0005737">
    <property type="term" value="C:cytoplasm"/>
    <property type="evidence" value="ECO:0007669"/>
    <property type="project" value="InterPro"/>
</dbReference>
<evidence type="ECO:0000313" key="5">
    <source>
        <dbReference type="EMBL" id="PMS29264.1"/>
    </source>
</evidence>
<protein>
    <submittedName>
        <fullName evidence="5">Maleylacetoacetate isomerase</fullName>
    </submittedName>
    <submittedName>
        <fullName evidence="4">Maleylpyruvate isomerase</fullName>
        <ecNumber evidence="4">5.2.1.4</ecNumber>
    </submittedName>
</protein>
<dbReference type="GO" id="GO:0050077">
    <property type="term" value="F:maleylpyruvate isomerase activity"/>
    <property type="evidence" value="ECO:0007669"/>
    <property type="project" value="UniProtKB-EC"/>
</dbReference>
<dbReference type="InterPro" id="IPR036282">
    <property type="entry name" value="Glutathione-S-Trfase_C_sf"/>
</dbReference>
<evidence type="ECO:0000256" key="1">
    <source>
        <dbReference type="ARBA" id="ARBA00010007"/>
    </source>
</evidence>
<dbReference type="CDD" id="cd03042">
    <property type="entry name" value="GST_N_Zeta"/>
    <property type="match status" value="1"/>
</dbReference>
<dbReference type="InterPro" id="IPR040079">
    <property type="entry name" value="Glutathione_S-Trfase"/>
</dbReference>
<dbReference type="InterPro" id="IPR034330">
    <property type="entry name" value="GST_Zeta_C"/>
</dbReference>
<sequence length="214" mass="24046">MQLHSFFNSSTSYRVRIALALKGLAYDYQPVNIRVGEHRAERYVAEVNPSATVPALQDGDFTLGQSLAIIDYLDARYPEPLLIPNEPALRARVLELSSLIACDMHPVNNLRVLGYLQTVLKVSPEQKDAWYRHWVSEGMKGVERILERHGRGAWCFGEAPTLADCCLIPQMANAQRMGCDMSGFPLSFAIYERALKHPAFDVAQPQKQPDFVTP</sequence>
<keyword evidence="6" id="KW-1185">Reference proteome</keyword>
<dbReference type="GO" id="GO:0006749">
    <property type="term" value="P:glutathione metabolic process"/>
    <property type="evidence" value="ECO:0007669"/>
    <property type="project" value="TreeGrafter"/>
</dbReference>
<feature type="domain" description="GST C-terminal" evidence="3">
    <location>
        <begin position="86"/>
        <end position="211"/>
    </location>
</feature>
<evidence type="ECO:0000259" key="3">
    <source>
        <dbReference type="PROSITE" id="PS50405"/>
    </source>
</evidence>
<dbReference type="InterPro" id="IPR036249">
    <property type="entry name" value="Thioredoxin-like_sf"/>
</dbReference>
<dbReference type="Proteomes" id="UP000494205">
    <property type="component" value="Unassembled WGS sequence"/>
</dbReference>
<dbReference type="GO" id="GO:0016034">
    <property type="term" value="F:maleylacetoacetate isomerase activity"/>
    <property type="evidence" value="ECO:0007669"/>
    <property type="project" value="TreeGrafter"/>
</dbReference>
<dbReference type="Pfam" id="PF13417">
    <property type="entry name" value="GST_N_3"/>
    <property type="match status" value="1"/>
</dbReference>
<dbReference type="NCBIfam" id="TIGR01262">
    <property type="entry name" value="maiA"/>
    <property type="match status" value="1"/>
</dbReference>
<dbReference type="Gene3D" id="3.40.30.10">
    <property type="entry name" value="Glutaredoxin"/>
    <property type="match status" value="1"/>
</dbReference>
<evidence type="ECO:0000313" key="6">
    <source>
        <dbReference type="Proteomes" id="UP000235659"/>
    </source>
</evidence>
<keyword evidence="4" id="KW-0670">Pyruvate</keyword>
<dbReference type="SUPFAM" id="SSF52833">
    <property type="entry name" value="Thioredoxin-like"/>
    <property type="match status" value="1"/>
</dbReference>
<organism evidence="4 7">
    <name type="scientific">Paraburkholderia rhynchosiae</name>
    <dbReference type="NCBI Taxonomy" id="487049"/>
    <lineage>
        <taxon>Bacteria</taxon>
        <taxon>Pseudomonadati</taxon>
        <taxon>Pseudomonadota</taxon>
        <taxon>Betaproteobacteria</taxon>
        <taxon>Burkholderiales</taxon>
        <taxon>Burkholderiaceae</taxon>
        <taxon>Paraburkholderia</taxon>
    </lineage>
</organism>
<dbReference type="SFLD" id="SFLDS00019">
    <property type="entry name" value="Glutathione_Transferase_(cytos"/>
    <property type="match status" value="1"/>
</dbReference>
<name>A0A2N7WIT2_9BURK</name>
<dbReference type="InterPro" id="IPR005955">
    <property type="entry name" value="GST_Zeta"/>
</dbReference>
<dbReference type="EMBL" id="CADIJZ010000015">
    <property type="protein sequence ID" value="CAB3708589.1"/>
    <property type="molecule type" value="Genomic_DNA"/>
</dbReference>
<dbReference type="GO" id="GO:0006559">
    <property type="term" value="P:L-phenylalanine catabolic process"/>
    <property type="evidence" value="ECO:0007669"/>
    <property type="project" value="TreeGrafter"/>
</dbReference>
<evidence type="ECO:0000313" key="7">
    <source>
        <dbReference type="Proteomes" id="UP000494205"/>
    </source>
</evidence>
<keyword evidence="4" id="KW-0413">Isomerase</keyword>
<dbReference type="SFLD" id="SFLDG00358">
    <property type="entry name" value="Main_(cytGST)"/>
    <property type="match status" value="1"/>
</dbReference>
<proteinExistence type="inferred from homology"/>
<dbReference type="PROSITE" id="PS50404">
    <property type="entry name" value="GST_NTER"/>
    <property type="match status" value="1"/>
</dbReference>
<dbReference type="Gene3D" id="1.20.1050.10">
    <property type="match status" value="1"/>
</dbReference>
<comment type="similarity">
    <text evidence="1">Belongs to the GST superfamily. Zeta family.</text>
</comment>
<evidence type="ECO:0000259" key="2">
    <source>
        <dbReference type="PROSITE" id="PS50404"/>
    </source>
</evidence>
<dbReference type="AlphaFoldDB" id="A0A2N7WIT2"/>
<dbReference type="PROSITE" id="PS50405">
    <property type="entry name" value="GST_CTER"/>
    <property type="match status" value="1"/>
</dbReference>
<feature type="domain" description="GST N-terminal" evidence="2">
    <location>
        <begin position="1"/>
        <end position="81"/>
    </location>
</feature>
<dbReference type="RefSeq" id="WP_102633674.1">
    <property type="nucleotide sequence ID" value="NZ_CADIJZ010000015.1"/>
</dbReference>
<dbReference type="SUPFAM" id="SSF47616">
    <property type="entry name" value="GST C-terminal domain-like"/>
    <property type="match status" value="1"/>
</dbReference>
<reference evidence="5 6" key="1">
    <citation type="submission" date="2018-01" db="EMBL/GenBank/DDBJ databases">
        <title>Whole genome analyses suggest that Burkholderia sensu lato contains two further novel genera in the rhizoxinica-symbiotica group Mycetohabitans gen. nov., and Trinickia gen. nov.: implications for the evolution of diazotrophy and nodulation in the Burkholderiaceae.</title>
        <authorList>
            <person name="Estrada-de los Santos P."/>
            <person name="Palmer M."/>
            <person name="Chavez-Ramirez B."/>
            <person name="Beukes C."/>
            <person name="Steenkamp E.T."/>
            <person name="Hirsch A.M."/>
            <person name="Manyaka P."/>
            <person name="Maluk M."/>
            <person name="Lafos M."/>
            <person name="Crook M."/>
            <person name="Gross E."/>
            <person name="Simon M.F."/>
            <person name="Bueno dos Reis Junior F."/>
            <person name="Poole P.S."/>
            <person name="Venter S.N."/>
            <person name="James E.K."/>
        </authorList>
    </citation>
    <scope>NUCLEOTIDE SEQUENCE [LARGE SCALE GENOMIC DNA]</scope>
    <source>
        <strain evidence="5 6">WSM 3937</strain>
    </source>
</reference>
<dbReference type="InterPro" id="IPR034333">
    <property type="entry name" value="GST_Zeta_N"/>
</dbReference>
<dbReference type="FunFam" id="1.20.1050.10:FF:000017">
    <property type="entry name" value="Maleylacetoacetate isomerase"/>
    <property type="match status" value="1"/>
</dbReference>
<dbReference type="CDD" id="cd03191">
    <property type="entry name" value="GST_C_Zeta"/>
    <property type="match status" value="1"/>
</dbReference>
<dbReference type="EC" id="5.2.1.4" evidence="4"/>
<dbReference type="PANTHER" id="PTHR42673:SF4">
    <property type="entry name" value="MALEYLACETOACETATE ISOMERASE"/>
    <property type="match status" value="1"/>
</dbReference>
<dbReference type="OrthoDB" id="509852at2"/>
<dbReference type="GO" id="GO:0004364">
    <property type="term" value="F:glutathione transferase activity"/>
    <property type="evidence" value="ECO:0007669"/>
    <property type="project" value="TreeGrafter"/>
</dbReference>
<dbReference type="InterPro" id="IPR010987">
    <property type="entry name" value="Glutathione-S-Trfase_C-like"/>
</dbReference>
<dbReference type="Proteomes" id="UP000235659">
    <property type="component" value="Unassembled WGS sequence"/>
</dbReference>
<dbReference type="EMBL" id="PNXY01000013">
    <property type="protein sequence ID" value="PMS29264.1"/>
    <property type="molecule type" value="Genomic_DNA"/>
</dbReference>
<evidence type="ECO:0000313" key="4">
    <source>
        <dbReference type="EMBL" id="CAB3708589.1"/>
    </source>
</evidence>
<dbReference type="InterPro" id="IPR004045">
    <property type="entry name" value="Glutathione_S-Trfase_N"/>
</dbReference>
<gene>
    <name evidence="4" type="primary">nagL_2</name>
    <name evidence="5" type="synonym">maiA</name>
    <name evidence="5" type="ORF">C0Z16_19010</name>
    <name evidence="4" type="ORF">LMG27174_04091</name>
</gene>
<accession>A0A2N7WIT2</accession>
<dbReference type="PANTHER" id="PTHR42673">
    <property type="entry name" value="MALEYLACETOACETATE ISOMERASE"/>
    <property type="match status" value="1"/>
</dbReference>